<reference evidence="1 2" key="1">
    <citation type="journal article" date="2023" name="Int. J. Syst. Evol. Microbiol.">
        <title>Methylocystis iwaonis sp. nov., a type II methane-oxidizing bacterium from surface soil of a rice paddy field in Japan, and emended description of the genus Methylocystis (ex Whittenbury et al. 1970) Bowman et al. 1993.</title>
        <authorList>
            <person name="Kaise H."/>
            <person name="Sawadogo J.B."/>
            <person name="Alam M.S."/>
            <person name="Ueno C."/>
            <person name="Dianou D."/>
            <person name="Shinjo R."/>
            <person name="Asakawa S."/>
        </authorList>
    </citation>
    <scope>NUCLEOTIDE SEQUENCE [LARGE SCALE GENOMIC DNA]</scope>
    <source>
        <strain evidence="1 2">SS37A-Re</strain>
    </source>
</reference>
<dbReference type="EMBL" id="AP027142">
    <property type="protein sequence ID" value="BDV34924.1"/>
    <property type="molecule type" value="Genomic_DNA"/>
</dbReference>
<dbReference type="InterPro" id="IPR036514">
    <property type="entry name" value="SGNH_hydro_sf"/>
</dbReference>
<accession>A0ABM8EAD7</accession>
<evidence type="ECO:0008006" key="3">
    <source>
        <dbReference type="Google" id="ProtNLM"/>
    </source>
</evidence>
<name>A0ABM8EAD7_9HYPH</name>
<sequence length="349" mass="38890">MKILLLGGSNAGIKDGWAVQFAERAQDHEVENRFLGAVGSLYGLMALLKRARDGAEPPDLIVFEYCLNDILLLDADVLDPALIEDALEAVMDFCADAGIGLFLLCLEPRPADRQRRAKTCVQKIYRKAAQRRSVAALWLSEVFERRLGPAQFQDENHLTTGAAKRIADALLAALRLGVPAPAHRHSAPARFSYVDAAEARFQGPCALRALSSRVFDGDFLEISRGGASVWPGEGRLAGLMLRSSDDSGVFKIQGTNAAFRKSPRSQMQELVRHLMLLHYPTRRILSRGEIEIAMPENERDLMRLPEDRGLLIAPSIAPFEKQTLDIHGVIFWRKRTFVERLQDFFRSVG</sequence>
<dbReference type="SUPFAM" id="SSF52266">
    <property type="entry name" value="SGNH hydrolase"/>
    <property type="match status" value="1"/>
</dbReference>
<evidence type="ECO:0000313" key="2">
    <source>
        <dbReference type="Proteomes" id="UP001317629"/>
    </source>
</evidence>
<proteinExistence type="predicted"/>
<evidence type="ECO:0000313" key="1">
    <source>
        <dbReference type="EMBL" id="BDV34924.1"/>
    </source>
</evidence>
<keyword evidence="2" id="KW-1185">Reference proteome</keyword>
<gene>
    <name evidence="1" type="ORF">SS37A_24530</name>
</gene>
<dbReference type="Gene3D" id="3.40.50.1110">
    <property type="entry name" value="SGNH hydrolase"/>
    <property type="match status" value="1"/>
</dbReference>
<organism evidence="1 2">
    <name type="scientific">Methylocystis iwaonis</name>
    <dbReference type="NCBI Taxonomy" id="2885079"/>
    <lineage>
        <taxon>Bacteria</taxon>
        <taxon>Pseudomonadati</taxon>
        <taxon>Pseudomonadota</taxon>
        <taxon>Alphaproteobacteria</taxon>
        <taxon>Hyphomicrobiales</taxon>
        <taxon>Methylocystaceae</taxon>
        <taxon>Methylocystis</taxon>
    </lineage>
</organism>
<dbReference type="Proteomes" id="UP001317629">
    <property type="component" value="Chromosome"/>
</dbReference>
<dbReference type="RefSeq" id="WP_281928202.1">
    <property type="nucleotide sequence ID" value="NZ_AP027142.1"/>
</dbReference>
<protein>
    <recommendedName>
        <fullName evidence="3">SGNH/GDSL hydrolase family protein</fullName>
    </recommendedName>
</protein>